<dbReference type="EMBL" id="JAEFBJ010000036">
    <property type="protein sequence ID" value="KAG7531410.1"/>
    <property type="molecule type" value="Genomic_DNA"/>
</dbReference>
<organism evidence="2 4">
    <name type="scientific">Arabidopsis suecica</name>
    <name type="common">Swedish thale-cress</name>
    <name type="synonym">Cardaminopsis suecica</name>
    <dbReference type="NCBI Taxonomy" id="45249"/>
    <lineage>
        <taxon>Eukaryota</taxon>
        <taxon>Viridiplantae</taxon>
        <taxon>Streptophyta</taxon>
        <taxon>Embryophyta</taxon>
        <taxon>Tracheophyta</taxon>
        <taxon>Spermatophyta</taxon>
        <taxon>Magnoliopsida</taxon>
        <taxon>eudicotyledons</taxon>
        <taxon>Gunneridae</taxon>
        <taxon>Pentapetalae</taxon>
        <taxon>rosids</taxon>
        <taxon>malvids</taxon>
        <taxon>Brassicales</taxon>
        <taxon>Brassicaceae</taxon>
        <taxon>Camelineae</taxon>
        <taxon>Arabidopsis</taxon>
    </lineage>
</organism>
<evidence type="ECO:0000313" key="3">
    <source>
        <dbReference type="EMBL" id="KAG7531410.1"/>
    </source>
</evidence>
<dbReference type="Proteomes" id="UP000694251">
    <property type="component" value="Unassembled WGS sequence"/>
</dbReference>
<evidence type="ECO:0000313" key="2">
    <source>
        <dbReference type="EMBL" id="KAG7528887.1"/>
    </source>
</evidence>
<sequence>MLIRMNHLFRGVKSLPARQDDRIASYKFCFGAWKHIRTLEWKWKRDVTPVPLEIGRSLAQE</sequence>
<accession>A0A8T1X9F7</accession>
<dbReference type="EMBL" id="JAEFBJ010000153">
    <property type="protein sequence ID" value="KAG7528887.1"/>
    <property type="molecule type" value="Genomic_DNA"/>
</dbReference>
<proteinExistence type="predicted"/>
<evidence type="ECO:0000313" key="4">
    <source>
        <dbReference type="Proteomes" id="UP000694251"/>
    </source>
</evidence>
<dbReference type="OrthoDB" id="1641231at2759"/>
<dbReference type="AlphaFoldDB" id="A0A8T1X9F7"/>
<keyword evidence="4" id="KW-1185">Reference proteome</keyword>
<gene>
    <name evidence="1" type="ORF">ISN44_Un153g000020</name>
    <name evidence="2" type="ORF">ISN44_Un153g000210</name>
    <name evidence="3" type="ORF">ISN44_Un36g000110</name>
</gene>
<name>A0A8T1X9F7_ARASU</name>
<reference evidence="2 4" key="1">
    <citation type="submission" date="2020-12" db="EMBL/GenBank/DDBJ databases">
        <title>Concerted genomic and epigenomic changes stabilize Arabidopsis allopolyploids.</title>
        <authorList>
            <person name="Chen Z."/>
        </authorList>
    </citation>
    <scope>NUCLEOTIDE SEQUENCE [LARGE SCALE GENOMIC DNA]</scope>
    <source>
        <strain evidence="2">As9502</strain>
        <tissue evidence="2">Leaf</tissue>
    </source>
</reference>
<protein>
    <submittedName>
        <fullName evidence="2">Uncharacterized protein</fullName>
    </submittedName>
</protein>
<comment type="caution">
    <text evidence="2">The sequence shown here is derived from an EMBL/GenBank/DDBJ whole genome shotgun (WGS) entry which is preliminary data.</text>
</comment>
<evidence type="ECO:0000313" key="1">
    <source>
        <dbReference type="EMBL" id="KAG7528871.1"/>
    </source>
</evidence>
<dbReference type="EMBL" id="JAEFBJ010000153">
    <property type="protein sequence ID" value="KAG7528871.1"/>
    <property type="molecule type" value="Genomic_DNA"/>
</dbReference>